<accession>A0A166TVE4</accession>
<protein>
    <submittedName>
        <fullName evidence="1">Uncharacterized protein</fullName>
    </submittedName>
</protein>
<evidence type="ECO:0000313" key="2">
    <source>
        <dbReference type="Proteomes" id="UP000076532"/>
    </source>
</evidence>
<organism evidence="1 2">
    <name type="scientific">Athelia psychrophila</name>
    <dbReference type="NCBI Taxonomy" id="1759441"/>
    <lineage>
        <taxon>Eukaryota</taxon>
        <taxon>Fungi</taxon>
        <taxon>Dikarya</taxon>
        <taxon>Basidiomycota</taxon>
        <taxon>Agaricomycotina</taxon>
        <taxon>Agaricomycetes</taxon>
        <taxon>Agaricomycetidae</taxon>
        <taxon>Atheliales</taxon>
        <taxon>Atheliaceae</taxon>
        <taxon>Athelia</taxon>
    </lineage>
</organism>
<dbReference type="EMBL" id="KV417491">
    <property type="protein sequence ID" value="KZP31030.1"/>
    <property type="molecule type" value="Genomic_DNA"/>
</dbReference>
<dbReference type="AlphaFoldDB" id="A0A166TVE4"/>
<keyword evidence="2" id="KW-1185">Reference proteome</keyword>
<evidence type="ECO:0000313" key="1">
    <source>
        <dbReference type="EMBL" id="KZP31030.1"/>
    </source>
</evidence>
<proteinExistence type="predicted"/>
<sequence>MNPFSQLQPSFTTSLPYLTSKLKVISPARTATRHATSIDIVATILISIQWHHLPIEITSCQGHDEEKGAAGIGIETELEGKGDATGRGRGCDTCCSPAFCLVSLFSSSAIRSRYYKGCFGSKEAFEGLAHGVIVQNVGPIGAFPFPSLYRLFPIICPSPFRSPFPRFP</sequence>
<reference evidence="1 2" key="1">
    <citation type="journal article" date="2016" name="Mol. Biol. Evol.">
        <title>Comparative Genomics of Early-Diverging Mushroom-Forming Fungi Provides Insights into the Origins of Lignocellulose Decay Capabilities.</title>
        <authorList>
            <person name="Nagy L.G."/>
            <person name="Riley R."/>
            <person name="Tritt A."/>
            <person name="Adam C."/>
            <person name="Daum C."/>
            <person name="Floudas D."/>
            <person name="Sun H."/>
            <person name="Yadav J.S."/>
            <person name="Pangilinan J."/>
            <person name="Larsson K.H."/>
            <person name="Matsuura K."/>
            <person name="Barry K."/>
            <person name="Labutti K."/>
            <person name="Kuo R."/>
            <person name="Ohm R.A."/>
            <person name="Bhattacharya S.S."/>
            <person name="Shirouzu T."/>
            <person name="Yoshinaga Y."/>
            <person name="Martin F.M."/>
            <person name="Grigoriev I.V."/>
            <person name="Hibbett D.S."/>
        </authorList>
    </citation>
    <scope>NUCLEOTIDE SEQUENCE [LARGE SCALE GENOMIC DNA]</scope>
    <source>
        <strain evidence="1 2">CBS 109695</strain>
    </source>
</reference>
<gene>
    <name evidence="1" type="ORF">FIBSPDRAFT_883726</name>
</gene>
<dbReference type="Proteomes" id="UP000076532">
    <property type="component" value="Unassembled WGS sequence"/>
</dbReference>
<name>A0A166TVE4_9AGAM</name>